<feature type="region of interest" description="Disordered" evidence="1">
    <location>
        <begin position="141"/>
        <end position="160"/>
    </location>
</feature>
<sequence>MAWMNHLDEEPSLRVAEDIGDLSTKILASEDGLADSNKAAMGKWMAVHIDAFDVFSKAITAVGHRGYYTLHNVEGRDKTDSPPFQSATQSMRAWIRPSGWLSWRGISDNDAQNKFSPESPSYVRWGSALFSRQRSTHPFIVDTSFSDGGTRPASTTPKTVYYPPISAVREAPPVASSSSLLIDNSGASDSELRNLISRGESGSYDSDDASTGSGTSPRKGQPDIRRFSRIPLNAKSGVTYPELAHPSDDLPADDDRMSG</sequence>
<feature type="compositionally biased region" description="Polar residues" evidence="1">
    <location>
        <begin position="143"/>
        <end position="158"/>
    </location>
</feature>
<protein>
    <submittedName>
        <fullName evidence="2">Uncharacterized protein</fullName>
    </submittedName>
</protein>
<feature type="region of interest" description="Disordered" evidence="1">
    <location>
        <begin position="198"/>
        <end position="259"/>
    </location>
</feature>
<accession>A0A067PU56</accession>
<feature type="compositionally biased region" description="Low complexity" evidence="1">
    <location>
        <begin position="201"/>
        <end position="216"/>
    </location>
</feature>
<dbReference type="HOGENOM" id="CLU_1073879_0_0_1"/>
<dbReference type="Proteomes" id="UP000027265">
    <property type="component" value="Unassembled WGS sequence"/>
</dbReference>
<feature type="compositionally biased region" description="Basic and acidic residues" evidence="1">
    <location>
        <begin position="245"/>
        <end position="259"/>
    </location>
</feature>
<evidence type="ECO:0000313" key="3">
    <source>
        <dbReference type="Proteomes" id="UP000027265"/>
    </source>
</evidence>
<reference evidence="3" key="1">
    <citation type="journal article" date="2014" name="Proc. Natl. Acad. Sci. U.S.A.">
        <title>Extensive sampling of basidiomycete genomes demonstrates inadequacy of the white-rot/brown-rot paradigm for wood decay fungi.</title>
        <authorList>
            <person name="Riley R."/>
            <person name="Salamov A.A."/>
            <person name="Brown D.W."/>
            <person name="Nagy L.G."/>
            <person name="Floudas D."/>
            <person name="Held B.W."/>
            <person name="Levasseur A."/>
            <person name="Lombard V."/>
            <person name="Morin E."/>
            <person name="Otillar R."/>
            <person name="Lindquist E.A."/>
            <person name="Sun H."/>
            <person name="LaButti K.M."/>
            <person name="Schmutz J."/>
            <person name="Jabbour D."/>
            <person name="Luo H."/>
            <person name="Baker S.E."/>
            <person name="Pisabarro A.G."/>
            <person name="Walton J.D."/>
            <person name="Blanchette R.A."/>
            <person name="Henrissat B."/>
            <person name="Martin F."/>
            <person name="Cullen D."/>
            <person name="Hibbett D.S."/>
            <person name="Grigoriev I.V."/>
        </authorList>
    </citation>
    <scope>NUCLEOTIDE SEQUENCE [LARGE SCALE GENOMIC DNA]</scope>
    <source>
        <strain evidence="3">MUCL 33604</strain>
    </source>
</reference>
<evidence type="ECO:0000313" key="2">
    <source>
        <dbReference type="EMBL" id="KDQ53866.1"/>
    </source>
</evidence>
<name>A0A067PU56_9AGAM</name>
<keyword evidence="3" id="KW-1185">Reference proteome</keyword>
<dbReference type="AlphaFoldDB" id="A0A067PU56"/>
<organism evidence="2 3">
    <name type="scientific">Jaapia argillacea MUCL 33604</name>
    <dbReference type="NCBI Taxonomy" id="933084"/>
    <lineage>
        <taxon>Eukaryota</taxon>
        <taxon>Fungi</taxon>
        <taxon>Dikarya</taxon>
        <taxon>Basidiomycota</taxon>
        <taxon>Agaricomycotina</taxon>
        <taxon>Agaricomycetes</taxon>
        <taxon>Agaricomycetidae</taxon>
        <taxon>Jaapiales</taxon>
        <taxon>Jaapiaceae</taxon>
        <taxon>Jaapia</taxon>
    </lineage>
</organism>
<gene>
    <name evidence="2" type="ORF">JAAARDRAFT_196982</name>
</gene>
<dbReference type="InParanoid" id="A0A067PU56"/>
<proteinExistence type="predicted"/>
<evidence type="ECO:0000256" key="1">
    <source>
        <dbReference type="SAM" id="MobiDB-lite"/>
    </source>
</evidence>
<dbReference type="EMBL" id="KL197731">
    <property type="protein sequence ID" value="KDQ53866.1"/>
    <property type="molecule type" value="Genomic_DNA"/>
</dbReference>